<dbReference type="AlphaFoldDB" id="A0A165C7B7"/>
<protein>
    <recommendedName>
        <fullName evidence="3">Reverse transcriptase</fullName>
    </recommendedName>
</protein>
<dbReference type="OrthoDB" id="3227343at2759"/>
<evidence type="ECO:0000313" key="1">
    <source>
        <dbReference type="EMBL" id="KZT50354.1"/>
    </source>
</evidence>
<dbReference type="SUPFAM" id="SSF53098">
    <property type="entry name" value="Ribonuclease H-like"/>
    <property type="match status" value="1"/>
</dbReference>
<proteinExistence type="predicted"/>
<accession>A0A165C7B7</accession>
<name>A0A165C7B7_9BASI</name>
<feature type="non-terminal residue" evidence="1">
    <location>
        <position position="53"/>
    </location>
</feature>
<organism evidence="1 2">
    <name type="scientific">Calocera cornea HHB12733</name>
    <dbReference type="NCBI Taxonomy" id="1353952"/>
    <lineage>
        <taxon>Eukaryota</taxon>
        <taxon>Fungi</taxon>
        <taxon>Dikarya</taxon>
        <taxon>Basidiomycota</taxon>
        <taxon>Agaricomycotina</taxon>
        <taxon>Dacrymycetes</taxon>
        <taxon>Dacrymycetales</taxon>
        <taxon>Dacrymycetaceae</taxon>
        <taxon>Calocera</taxon>
    </lineage>
</organism>
<dbReference type="InterPro" id="IPR036397">
    <property type="entry name" value="RNaseH_sf"/>
</dbReference>
<dbReference type="GO" id="GO:0003676">
    <property type="term" value="F:nucleic acid binding"/>
    <property type="evidence" value="ECO:0007669"/>
    <property type="project" value="InterPro"/>
</dbReference>
<sequence length="53" mass="5913">RMIRTVTQILRAVVSDDQSDWGNRLPMVEYAINASSNASTGYAPFELNYGHVP</sequence>
<gene>
    <name evidence="1" type="ORF">CALCODRAFT_424117</name>
</gene>
<reference evidence="1 2" key="1">
    <citation type="journal article" date="2016" name="Mol. Biol. Evol.">
        <title>Comparative Genomics of Early-Diverging Mushroom-Forming Fungi Provides Insights into the Origins of Lignocellulose Decay Capabilities.</title>
        <authorList>
            <person name="Nagy L.G."/>
            <person name="Riley R."/>
            <person name="Tritt A."/>
            <person name="Adam C."/>
            <person name="Daum C."/>
            <person name="Floudas D."/>
            <person name="Sun H."/>
            <person name="Yadav J.S."/>
            <person name="Pangilinan J."/>
            <person name="Larsson K.H."/>
            <person name="Matsuura K."/>
            <person name="Barry K."/>
            <person name="Labutti K."/>
            <person name="Kuo R."/>
            <person name="Ohm R.A."/>
            <person name="Bhattacharya S.S."/>
            <person name="Shirouzu T."/>
            <person name="Yoshinaga Y."/>
            <person name="Martin F.M."/>
            <person name="Grigoriev I.V."/>
            <person name="Hibbett D.S."/>
        </authorList>
    </citation>
    <scope>NUCLEOTIDE SEQUENCE [LARGE SCALE GENOMIC DNA]</scope>
    <source>
        <strain evidence="1 2">HHB12733</strain>
    </source>
</reference>
<dbReference type="Gene3D" id="3.30.420.10">
    <property type="entry name" value="Ribonuclease H-like superfamily/Ribonuclease H"/>
    <property type="match status" value="1"/>
</dbReference>
<evidence type="ECO:0008006" key="3">
    <source>
        <dbReference type="Google" id="ProtNLM"/>
    </source>
</evidence>
<dbReference type="InterPro" id="IPR012337">
    <property type="entry name" value="RNaseH-like_sf"/>
</dbReference>
<dbReference type="STRING" id="1353952.A0A165C7B7"/>
<dbReference type="EMBL" id="KV424184">
    <property type="protein sequence ID" value="KZT50354.1"/>
    <property type="molecule type" value="Genomic_DNA"/>
</dbReference>
<dbReference type="InParanoid" id="A0A165C7B7"/>
<dbReference type="Proteomes" id="UP000076842">
    <property type="component" value="Unassembled WGS sequence"/>
</dbReference>
<evidence type="ECO:0000313" key="2">
    <source>
        <dbReference type="Proteomes" id="UP000076842"/>
    </source>
</evidence>
<feature type="non-terminal residue" evidence="1">
    <location>
        <position position="1"/>
    </location>
</feature>
<keyword evidence="2" id="KW-1185">Reference proteome</keyword>